<feature type="region of interest" description="Disordered" evidence="4">
    <location>
        <begin position="58"/>
        <end position="77"/>
    </location>
</feature>
<comment type="subcellular location">
    <subcellularLocation>
        <location evidence="1">Secreted</location>
        <location evidence="1">Extracellular space</location>
    </subcellularLocation>
</comment>
<evidence type="ECO:0000313" key="6">
    <source>
        <dbReference type="EMBL" id="KAK7399402.1"/>
    </source>
</evidence>
<dbReference type="InterPro" id="IPR039639">
    <property type="entry name" value="IDA-like"/>
</dbReference>
<keyword evidence="2" id="KW-0964">Secreted</keyword>
<dbReference type="PANTHER" id="PTHR33599:SF22">
    <property type="entry name" value="PROTEIN, PUTATIVE-RELATED"/>
    <property type="match status" value="1"/>
</dbReference>
<keyword evidence="3 5" id="KW-0732">Signal</keyword>
<evidence type="ECO:0000256" key="1">
    <source>
        <dbReference type="ARBA" id="ARBA00004239"/>
    </source>
</evidence>
<evidence type="ECO:0000256" key="5">
    <source>
        <dbReference type="SAM" id="SignalP"/>
    </source>
</evidence>
<name>A0AAN9SKB0_PSOTE</name>
<dbReference type="GO" id="GO:0010227">
    <property type="term" value="P:floral organ abscission"/>
    <property type="evidence" value="ECO:0007669"/>
    <property type="project" value="InterPro"/>
</dbReference>
<protein>
    <submittedName>
        <fullName evidence="6">Uncharacterized protein</fullName>
    </submittedName>
</protein>
<comment type="caution">
    <text evidence="6">The sequence shown here is derived from an EMBL/GenBank/DDBJ whole genome shotgun (WGS) entry which is preliminary data.</text>
</comment>
<keyword evidence="7" id="KW-1185">Reference proteome</keyword>
<evidence type="ECO:0000256" key="4">
    <source>
        <dbReference type="SAM" id="MobiDB-lite"/>
    </source>
</evidence>
<feature type="chain" id="PRO_5042881064" evidence="5">
    <location>
        <begin position="29"/>
        <end position="77"/>
    </location>
</feature>
<evidence type="ECO:0000313" key="7">
    <source>
        <dbReference type="Proteomes" id="UP001386955"/>
    </source>
</evidence>
<accession>A0AAN9SKB0</accession>
<dbReference type="Proteomes" id="UP001386955">
    <property type="component" value="Unassembled WGS sequence"/>
</dbReference>
<evidence type="ECO:0000256" key="2">
    <source>
        <dbReference type="ARBA" id="ARBA00022525"/>
    </source>
</evidence>
<dbReference type="PANTHER" id="PTHR33599">
    <property type="entry name" value="PROTEIN IDA-LIKE 5"/>
    <property type="match status" value="1"/>
</dbReference>
<organism evidence="6 7">
    <name type="scientific">Psophocarpus tetragonolobus</name>
    <name type="common">Winged bean</name>
    <name type="synonym">Dolichos tetragonolobus</name>
    <dbReference type="NCBI Taxonomy" id="3891"/>
    <lineage>
        <taxon>Eukaryota</taxon>
        <taxon>Viridiplantae</taxon>
        <taxon>Streptophyta</taxon>
        <taxon>Embryophyta</taxon>
        <taxon>Tracheophyta</taxon>
        <taxon>Spermatophyta</taxon>
        <taxon>Magnoliopsida</taxon>
        <taxon>eudicotyledons</taxon>
        <taxon>Gunneridae</taxon>
        <taxon>Pentapetalae</taxon>
        <taxon>rosids</taxon>
        <taxon>fabids</taxon>
        <taxon>Fabales</taxon>
        <taxon>Fabaceae</taxon>
        <taxon>Papilionoideae</taxon>
        <taxon>50 kb inversion clade</taxon>
        <taxon>NPAAA clade</taxon>
        <taxon>indigoferoid/millettioid clade</taxon>
        <taxon>Phaseoleae</taxon>
        <taxon>Psophocarpus</taxon>
    </lineage>
</organism>
<proteinExistence type="predicted"/>
<sequence length="77" mass="9086">MLLHRRRPLAILVIWLFLFLFLLGHCHGSRATNVFKFKPKSQHHGHFSGFLPKRMPIPYSTPSRKHNDIGLRSWRSP</sequence>
<dbReference type="AlphaFoldDB" id="A0AAN9SKB0"/>
<reference evidence="6 7" key="1">
    <citation type="submission" date="2024-01" db="EMBL/GenBank/DDBJ databases">
        <title>The genomes of 5 underutilized Papilionoideae crops provide insights into root nodulation and disease resistanc.</title>
        <authorList>
            <person name="Jiang F."/>
        </authorList>
    </citation>
    <scope>NUCLEOTIDE SEQUENCE [LARGE SCALE GENOMIC DNA]</scope>
    <source>
        <strain evidence="6">DUOXIRENSHENG_FW03</strain>
        <tissue evidence="6">Leaves</tissue>
    </source>
</reference>
<feature type="signal peptide" evidence="5">
    <location>
        <begin position="1"/>
        <end position="28"/>
    </location>
</feature>
<dbReference type="EMBL" id="JAYMYS010000003">
    <property type="protein sequence ID" value="KAK7399402.1"/>
    <property type="molecule type" value="Genomic_DNA"/>
</dbReference>
<evidence type="ECO:0000256" key="3">
    <source>
        <dbReference type="ARBA" id="ARBA00022729"/>
    </source>
</evidence>
<gene>
    <name evidence="6" type="ORF">VNO78_10584</name>
</gene>
<dbReference type="GO" id="GO:0005576">
    <property type="term" value="C:extracellular region"/>
    <property type="evidence" value="ECO:0007669"/>
    <property type="project" value="UniProtKB-SubCell"/>
</dbReference>